<accession>A0A0F6YI92</accession>
<feature type="region of interest" description="Disordered" evidence="1">
    <location>
        <begin position="278"/>
        <end position="307"/>
    </location>
</feature>
<gene>
    <name evidence="3" type="ORF">DB32_003884</name>
</gene>
<evidence type="ECO:0000313" key="3">
    <source>
        <dbReference type="EMBL" id="AKF06735.1"/>
    </source>
</evidence>
<proteinExistence type="predicted"/>
<keyword evidence="2" id="KW-0732">Signal</keyword>
<dbReference type="Proteomes" id="UP000034883">
    <property type="component" value="Chromosome"/>
</dbReference>
<feature type="chain" id="PRO_5002512944" evidence="2">
    <location>
        <begin position="24"/>
        <end position="307"/>
    </location>
</feature>
<feature type="signal peptide" evidence="2">
    <location>
        <begin position="1"/>
        <end position="23"/>
    </location>
</feature>
<dbReference type="RefSeq" id="WP_053233880.1">
    <property type="nucleotide sequence ID" value="NZ_CP011125.1"/>
</dbReference>
<dbReference type="KEGG" id="samy:DB32_003884"/>
<keyword evidence="4" id="KW-1185">Reference proteome</keyword>
<dbReference type="PROSITE" id="PS51257">
    <property type="entry name" value="PROKAR_LIPOPROTEIN"/>
    <property type="match status" value="1"/>
</dbReference>
<reference evidence="3 4" key="1">
    <citation type="submission" date="2015-03" db="EMBL/GenBank/DDBJ databases">
        <title>Genome assembly of Sandaracinus amylolyticus DSM 53668.</title>
        <authorList>
            <person name="Sharma G."/>
            <person name="Subramanian S."/>
        </authorList>
    </citation>
    <scope>NUCLEOTIDE SEQUENCE [LARGE SCALE GENOMIC DNA]</scope>
    <source>
        <strain evidence="3 4">DSM 53668</strain>
    </source>
</reference>
<sequence>MRRYALALLLCLPGCCSSCGCGAAAPLAGGPTPYARCAIADPPPARSARVGDLTWRIEDRSLAIEGLPESFPIALARGPAPFRDPLALDALGPARLLVVIGSLGDDEATATANVAALGQLSIPTLILAGGRDDPAHLRAALDALEEPARDRVIDVSALRSVRIGTHLVLVPAAGAPEGRYARADTACGLGADDAEAIADALGDPGEGERRILLSWAAPAAIGAEGGDAGSPSIAALASTIGARHALVAWPESHAGRVLSSDDAVTAFAPALAGPELVRADGSRAPSRPLLLTIGPSGIGTTPAPDSP</sequence>
<organism evidence="3 4">
    <name type="scientific">Sandaracinus amylolyticus</name>
    <dbReference type="NCBI Taxonomy" id="927083"/>
    <lineage>
        <taxon>Bacteria</taxon>
        <taxon>Pseudomonadati</taxon>
        <taxon>Myxococcota</taxon>
        <taxon>Polyangia</taxon>
        <taxon>Polyangiales</taxon>
        <taxon>Sandaracinaceae</taxon>
        <taxon>Sandaracinus</taxon>
    </lineage>
</organism>
<evidence type="ECO:0000313" key="4">
    <source>
        <dbReference type="Proteomes" id="UP000034883"/>
    </source>
</evidence>
<dbReference type="STRING" id="927083.DB32_003884"/>
<evidence type="ECO:0000256" key="2">
    <source>
        <dbReference type="SAM" id="SignalP"/>
    </source>
</evidence>
<protein>
    <submittedName>
        <fullName evidence="3">Uncharacterized protein</fullName>
    </submittedName>
</protein>
<dbReference type="AlphaFoldDB" id="A0A0F6YI92"/>
<evidence type="ECO:0000256" key="1">
    <source>
        <dbReference type="SAM" id="MobiDB-lite"/>
    </source>
</evidence>
<name>A0A0F6YI92_9BACT</name>
<dbReference type="EMBL" id="CP011125">
    <property type="protein sequence ID" value="AKF06735.1"/>
    <property type="molecule type" value="Genomic_DNA"/>
</dbReference>